<dbReference type="PRINTS" id="PR00177">
    <property type="entry name" value="NMDARECEPTOR"/>
</dbReference>
<keyword evidence="1" id="KW-0813">Transport</keyword>
<dbReference type="AlphaFoldDB" id="A0AAN8JBV8"/>
<feature type="domain" description="Ionotropic glutamate receptor L-glutamate and glycine-binding" evidence="21">
    <location>
        <begin position="443"/>
        <end position="509"/>
    </location>
</feature>
<feature type="site" description="Interaction with the cone snail toxin Con-ikot-ikot" evidence="16">
    <location>
        <position position="695"/>
    </location>
</feature>
<feature type="domain" description="Ionotropic glutamate receptor C-terminal" evidence="20">
    <location>
        <begin position="433"/>
        <end position="803"/>
    </location>
</feature>
<feature type="binding site" evidence="15">
    <location>
        <position position="525"/>
    </location>
    <ligand>
        <name>L-glutamate</name>
        <dbReference type="ChEBI" id="CHEBI:29985"/>
    </ligand>
</feature>
<feature type="disulfide bond" evidence="17">
    <location>
        <begin position="752"/>
        <end position="807"/>
    </location>
</feature>
<dbReference type="SMART" id="SM00079">
    <property type="entry name" value="PBPe"/>
    <property type="match status" value="1"/>
</dbReference>
<evidence type="ECO:0000256" key="2">
    <source>
        <dbReference type="ARBA" id="ARBA00022475"/>
    </source>
</evidence>
<gene>
    <name evidence="22" type="ORF">SNE40_016617</name>
</gene>
<dbReference type="Proteomes" id="UP001347796">
    <property type="component" value="Unassembled WGS sequence"/>
</dbReference>
<dbReference type="InterPro" id="IPR001828">
    <property type="entry name" value="ANF_lig-bd_rcpt"/>
</dbReference>
<dbReference type="Pfam" id="PF10613">
    <property type="entry name" value="Lig_chan-Glu_bd"/>
    <property type="match status" value="1"/>
</dbReference>
<dbReference type="Pfam" id="PF01094">
    <property type="entry name" value="ANF_receptor"/>
    <property type="match status" value="1"/>
</dbReference>
<evidence type="ECO:0000256" key="10">
    <source>
        <dbReference type="ARBA" id="ARBA00023180"/>
    </source>
</evidence>
<dbReference type="Gene3D" id="1.10.287.70">
    <property type="match status" value="1"/>
</dbReference>
<dbReference type="GO" id="GO:0045211">
    <property type="term" value="C:postsynaptic membrane"/>
    <property type="evidence" value="ECO:0007669"/>
    <property type="project" value="UniProtKB-SubCell"/>
</dbReference>
<evidence type="ECO:0000256" key="3">
    <source>
        <dbReference type="ARBA" id="ARBA00022692"/>
    </source>
</evidence>
<keyword evidence="8 18" id="KW-0472">Membrane</keyword>
<evidence type="ECO:0000259" key="21">
    <source>
        <dbReference type="SMART" id="SM00918"/>
    </source>
</evidence>
<dbReference type="PANTHER" id="PTHR18966">
    <property type="entry name" value="IONOTROPIC GLUTAMATE RECEPTOR"/>
    <property type="match status" value="1"/>
</dbReference>
<feature type="binding site" evidence="15">
    <location>
        <position position="518"/>
    </location>
    <ligand>
        <name>L-glutamate</name>
        <dbReference type="ChEBI" id="CHEBI:29985"/>
    </ligand>
</feature>
<dbReference type="InterPro" id="IPR028082">
    <property type="entry name" value="Peripla_BP_I"/>
</dbReference>
<feature type="disulfide bond" evidence="17">
    <location>
        <begin position="80"/>
        <end position="346"/>
    </location>
</feature>
<evidence type="ECO:0000256" key="9">
    <source>
        <dbReference type="ARBA" id="ARBA00023170"/>
    </source>
</evidence>
<accession>A0AAN8JBV8</accession>
<dbReference type="Gene3D" id="3.40.50.2300">
    <property type="match status" value="2"/>
</dbReference>
<keyword evidence="2" id="KW-1003">Cell membrane</keyword>
<dbReference type="CDD" id="cd06380">
    <property type="entry name" value="PBP1_iGluR_AMPA"/>
    <property type="match status" value="1"/>
</dbReference>
<evidence type="ECO:0000313" key="22">
    <source>
        <dbReference type="EMBL" id="KAK6173091.1"/>
    </source>
</evidence>
<evidence type="ECO:0000313" key="23">
    <source>
        <dbReference type="Proteomes" id="UP001347796"/>
    </source>
</evidence>
<keyword evidence="17" id="KW-1015">Disulfide bond</keyword>
<keyword evidence="4 19" id="KW-0732">Signal</keyword>
<reference evidence="22 23" key="1">
    <citation type="submission" date="2024-01" db="EMBL/GenBank/DDBJ databases">
        <title>The genome of the rayed Mediterranean limpet Patella caerulea (Linnaeus, 1758).</title>
        <authorList>
            <person name="Anh-Thu Weber A."/>
            <person name="Halstead-Nussloch G."/>
        </authorList>
    </citation>
    <scope>NUCLEOTIDE SEQUENCE [LARGE SCALE GENOMIC DNA]</scope>
    <source>
        <strain evidence="22">AATW-2023a</strain>
        <tissue evidence="22">Whole specimen</tissue>
    </source>
</reference>
<organism evidence="22 23">
    <name type="scientific">Patella caerulea</name>
    <name type="common">Rayed Mediterranean limpet</name>
    <dbReference type="NCBI Taxonomy" id="87958"/>
    <lineage>
        <taxon>Eukaryota</taxon>
        <taxon>Metazoa</taxon>
        <taxon>Spiralia</taxon>
        <taxon>Lophotrochozoa</taxon>
        <taxon>Mollusca</taxon>
        <taxon>Gastropoda</taxon>
        <taxon>Patellogastropoda</taxon>
        <taxon>Patelloidea</taxon>
        <taxon>Patellidae</taxon>
        <taxon>Patella</taxon>
    </lineage>
</organism>
<feature type="chain" id="PRO_5043034862" description="Glutamate receptor" evidence="19">
    <location>
        <begin position="21"/>
        <end position="931"/>
    </location>
</feature>
<keyword evidence="9" id="KW-0675">Receptor</keyword>
<dbReference type="FunFam" id="3.40.190.10:FF:000001">
    <property type="entry name" value="Glutamate receptor ionotropic, kainate 2"/>
    <property type="match status" value="1"/>
</dbReference>
<dbReference type="InterPro" id="IPR015683">
    <property type="entry name" value="Ionotropic_Glu_rcpt"/>
</dbReference>
<keyword evidence="6" id="KW-0770">Synapse</keyword>
<evidence type="ECO:0000256" key="15">
    <source>
        <dbReference type="PIRSR" id="PIRSR601508-1"/>
    </source>
</evidence>
<sequence length="931" mass="105493">MALLLKVLIVSCFFLDYVETYQGIIPIGGIFARDDYVSQKAFEYAINQHKRRFKEPFFEFNVTVDKININDNFQLASAICRQMSEGVFAIIGQKTMQSSDIVQAFTSTFHMPYLTPSLSRDTTRKHSLFEIHLKPDFTEALIELIRFLQWDHVHFLYDSDEGLIRLQRIFRSMRNASVDWFSVKRFNDVNHVHDDLRQIDRGDINATKSFVLDLSSEEAYKTVLRQIPEVGMNKYGYNYLLGTLDFKSLNLSRYRHGGVNITGFQLIDEETTDNRDFIKEMKKLHVTVPSFDGSNVVPSSAALTVDAVTSLEDTIAAMLGNNSDVFRYTFRRKHVYNYNRTRGVPCTTDPPTPWMHGDTIYDLLKSRNPPGISGRLHFDEKGFRQDYKLGVYTVNLESGPNKLGTWSSGIGFRSMHAPRGKYNYRPPGTGNTTKIITSIISPPFLMEKPVENGVPPVGNDRYEGYAVDLSEHIARLLGFDYIIKLVEDGAYGTKISPNKWNGMIGELIEHKADLAVAPLTITADRERNVDFSKPFMDIGISIMIRKPEVQKPGVFSFMEPLSIQIWMCILVAYVGVSVGLFLVSRFSPIEWKKVEGDNLESFRNEFSLMNSFWFSMGALMFQGSDSCPRSISGRIIGGVWWFFVLITISSYTANLAAFLTIERMLTPIESADDLSKQTEIKYGMIKSGTTFQFFKNSEVQTYARMWNFMSTNPDVLVDTVNDGIQRVRNSKGKYAFLIESSNNEYVNNRKKCNTMKVGPNLNSKGFGIATPRGSEIRDQITLAVLTLKEDGTLHTLHRRWWYEKGECGVDGGSKESGKRSLSLSNVAGVFYILISGLVFSIILGVFEFLYYRSNNTKGSYLRGTETATTLVATPNERDEKYLPYDTYNNDKVLSEYTYSAPGTIGFEGFNTDYNAPIGFEGINGDNGTTMN</sequence>
<dbReference type="FunFam" id="3.40.190.10:FF:000060">
    <property type="entry name" value="Glutamate receptor ionotropic, kainate 1"/>
    <property type="match status" value="1"/>
</dbReference>
<dbReference type="InterPro" id="IPR001320">
    <property type="entry name" value="Iontro_rcpt_C"/>
</dbReference>
<dbReference type="SUPFAM" id="SSF53850">
    <property type="entry name" value="Periplasmic binding protein-like II"/>
    <property type="match status" value="1"/>
</dbReference>
<keyword evidence="12" id="KW-1071">Ligand-gated ion channel</keyword>
<evidence type="ECO:0000256" key="6">
    <source>
        <dbReference type="ARBA" id="ARBA00023018"/>
    </source>
</evidence>
<keyword evidence="7" id="KW-0406">Ion transport</keyword>
<keyword evidence="3 18" id="KW-0812">Transmembrane</keyword>
<keyword evidence="11" id="KW-0628">Postsynaptic cell membrane</keyword>
<evidence type="ECO:0008006" key="24">
    <source>
        <dbReference type="Google" id="ProtNLM"/>
    </source>
</evidence>
<evidence type="ECO:0000256" key="13">
    <source>
        <dbReference type="ARBA" id="ARBA00023303"/>
    </source>
</evidence>
<evidence type="ECO:0000256" key="18">
    <source>
        <dbReference type="SAM" id="Phobius"/>
    </source>
</evidence>
<proteinExistence type="predicted"/>
<keyword evidence="13" id="KW-0407">Ion channel</keyword>
<dbReference type="Gene3D" id="3.40.190.10">
    <property type="entry name" value="Periplasmic binding protein-like II"/>
    <property type="match status" value="2"/>
</dbReference>
<feature type="transmembrane region" description="Helical" evidence="18">
    <location>
        <begin position="828"/>
        <end position="851"/>
    </location>
</feature>
<evidence type="ECO:0000256" key="5">
    <source>
        <dbReference type="ARBA" id="ARBA00022989"/>
    </source>
</evidence>
<comment type="caution">
    <text evidence="22">The sequence shown here is derived from an EMBL/GenBank/DDBJ whole genome shotgun (WGS) entry which is preliminary data.</text>
</comment>
<evidence type="ECO:0000256" key="19">
    <source>
        <dbReference type="SAM" id="SignalP"/>
    </source>
</evidence>
<dbReference type="SUPFAM" id="SSF53822">
    <property type="entry name" value="Periplasmic binding protein-like I"/>
    <property type="match status" value="1"/>
</dbReference>
<evidence type="ECO:0000256" key="16">
    <source>
        <dbReference type="PIRSR" id="PIRSR601508-2"/>
    </source>
</evidence>
<feature type="binding site" evidence="15">
    <location>
        <position position="520"/>
    </location>
    <ligand>
        <name>L-glutamate</name>
        <dbReference type="ChEBI" id="CHEBI:29985"/>
    </ligand>
</feature>
<evidence type="ECO:0000256" key="12">
    <source>
        <dbReference type="ARBA" id="ARBA00023286"/>
    </source>
</evidence>
<evidence type="ECO:0000256" key="11">
    <source>
        <dbReference type="ARBA" id="ARBA00023257"/>
    </source>
</evidence>
<evidence type="ECO:0000256" key="7">
    <source>
        <dbReference type="ARBA" id="ARBA00023065"/>
    </source>
</evidence>
<dbReference type="InterPro" id="IPR001508">
    <property type="entry name" value="Iono_Glu_rcpt_met"/>
</dbReference>
<evidence type="ECO:0000256" key="1">
    <source>
        <dbReference type="ARBA" id="ARBA00022448"/>
    </source>
</evidence>
<comment type="subcellular location">
    <subcellularLocation>
        <location evidence="14">Postsynaptic cell membrane</location>
        <topology evidence="14">Multi-pass membrane protein</topology>
    </subcellularLocation>
</comment>
<dbReference type="SMART" id="SM00918">
    <property type="entry name" value="Lig_chan-Glu_bd"/>
    <property type="match status" value="1"/>
</dbReference>
<evidence type="ECO:0000259" key="20">
    <source>
        <dbReference type="SMART" id="SM00079"/>
    </source>
</evidence>
<evidence type="ECO:0000256" key="17">
    <source>
        <dbReference type="PIRSR" id="PIRSR601508-3"/>
    </source>
</evidence>
<dbReference type="Pfam" id="PF00060">
    <property type="entry name" value="Lig_chan"/>
    <property type="match status" value="1"/>
</dbReference>
<dbReference type="GO" id="GO:0007166">
    <property type="term" value="P:cell surface receptor signaling pathway"/>
    <property type="evidence" value="ECO:0007669"/>
    <property type="project" value="UniProtKB-ARBA"/>
</dbReference>
<dbReference type="GO" id="GO:0022824">
    <property type="term" value="F:transmitter-gated monoatomic ion channel activity"/>
    <property type="evidence" value="ECO:0007669"/>
    <property type="project" value="UniProtKB-ARBA"/>
</dbReference>
<feature type="transmembrane region" description="Helical" evidence="18">
    <location>
        <begin position="639"/>
        <end position="661"/>
    </location>
</feature>
<evidence type="ECO:0000256" key="14">
    <source>
        <dbReference type="ARBA" id="ARBA00034104"/>
    </source>
</evidence>
<protein>
    <recommendedName>
        <fullName evidence="24">Glutamate receptor</fullName>
    </recommendedName>
</protein>
<evidence type="ECO:0000256" key="8">
    <source>
        <dbReference type="ARBA" id="ARBA00023136"/>
    </source>
</evidence>
<dbReference type="FunFam" id="1.10.287.70:FF:000067">
    <property type="entry name" value="glutamate receptor 2 isoform X1"/>
    <property type="match status" value="1"/>
</dbReference>
<keyword evidence="5 18" id="KW-1133">Transmembrane helix</keyword>
<evidence type="ECO:0000256" key="4">
    <source>
        <dbReference type="ARBA" id="ARBA00022729"/>
    </source>
</evidence>
<feature type="binding site" evidence="15">
    <location>
        <position position="690"/>
    </location>
    <ligand>
        <name>L-glutamate</name>
        <dbReference type="ChEBI" id="CHEBI:29985"/>
    </ligand>
</feature>
<name>A0AAN8JBV8_PATCE</name>
<dbReference type="InterPro" id="IPR019594">
    <property type="entry name" value="Glu/Gly-bd"/>
</dbReference>
<feature type="transmembrane region" description="Helical" evidence="18">
    <location>
        <begin position="563"/>
        <end position="583"/>
    </location>
</feature>
<feature type="signal peptide" evidence="19">
    <location>
        <begin position="1"/>
        <end position="20"/>
    </location>
</feature>
<feature type="binding site" evidence="15">
    <location>
        <position position="739"/>
    </location>
    <ligand>
        <name>L-glutamate</name>
        <dbReference type="ChEBI" id="CHEBI:29985"/>
    </ligand>
</feature>
<dbReference type="EMBL" id="JAZGQO010000011">
    <property type="protein sequence ID" value="KAK6173091.1"/>
    <property type="molecule type" value="Genomic_DNA"/>
</dbReference>
<keyword evidence="23" id="KW-1185">Reference proteome</keyword>
<feature type="site" description="Crucial to convey clamshell closure to channel opening" evidence="16">
    <location>
        <position position="668"/>
    </location>
</feature>
<keyword evidence="10" id="KW-0325">Glycoprotein</keyword>